<evidence type="ECO:0000256" key="2">
    <source>
        <dbReference type="ARBA" id="ARBA00005650"/>
    </source>
</evidence>
<dbReference type="Proteomes" id="UP001231189">
    <property type="component" value="Unassembled WGS sequence"/>
</dbReference>
<dbReference type="InterPro" id="IPR007112">
    <property type="entry name" value="Expansin/allergen_DPBB_dom"/>
</dbReference>
<protein>
    <recommendedName>
        <fullName evidence="5">Expansin-like EG45 domain-containing protein</fullName>
    </recommendedName>
</protein>
<keyword evidence="7" id="KW-1185">Reference proteome</keyword>
<dbReference type="InterPro" id="IPR036908">
    <property type="entry name" value="RlpA-like_sf"/>
</dbReference>
<gene>
    <name evidence="6" type="ORF">QYE76_029700</name>
</gene>
<comment type="similarity">
    <text evidence="2">Belongs to the expansin family. Expansin B subfamily.</text>
</comment>
<feature type="compositionally biased region" description="Basic residues" evidence="4">
    <location>
        <begin position="272"/>
        <end position="288"/>
    </location>
</feature>
<sequence length="304" mass="32691">MCTAKQPLPCESVHSPRQRSLCRADGSGARQRTSHGNAFLSLPCLLSLPCALLRLCPPPQLHPPAPATAPPPLLHPAIYSSSAVPSSNYSTFGAPSSSSGWLPAKATWYGKPNGAGPINNGGACNFKNNHKAPFFSMTSCGNQALFKDGAGCGACYQIRCNKKNYPECSNVAKTVVITDINDGPMAKYHFDLSGTAFGAMALPGRNAQLRRAGKISIQFRRVPCNWPGVKITFYVLKGANPYYTTGEPTCADGQAMCRRPNVGAVGTEASSYRRRSSPSAQRGRRHNARYTDGHPRRNLGRRHS</sequence>
<proteinExistence type="inferred from homology"/>
<keyword evidence="3" id="KW-0964">Secreted</keyword>
<dbReference type="InterPro" id="IPR007118">
    <property type="entry name" value="Expan_Lol_pI"/>
</dbReference>
<dbReference type="InterPro" id="IPR005795">
    <property type="entry name" value="LolPI"/>
</dbReference>
<dbReference type="PRINTS" id="PR01225">
    <property type="entry name" value="EXPANSNFAMLY"/>
</dbReference>
<reference evidence="6" key="1">
    <citation type="submission" date="2023-07" db="EMBL/GenBank/DDBJ databases">
        <title>A chromosome-level genome assembly of Lolium multiflorum.</title>
        <authorList>
            <person name="Chen Y."/>
            <person name="Copetti D."/>
            <person name="Kolliker R."/>
            <person name="Studer B."/>
        </authorList>
    </citation>
    <scope>NUCLEOTIDE SEQUENCE</scope>
    <source>
        <strain evidence="6">02402/16</strain>
        <tissue evidence="6">Leaf</tissue>
    </source>
</reference>
<dbReference type="InterPro" id="IPR009009">
    <property type="entry name" value="RlpA-like_DPBB"/>
</dbReference>
<dbReference type="GO" id="GO:0005576">
    <property type="term" value="C:extracellular region"/>
    <property type="evidence" value="ECO:0007669"/>
    <property type="project" value="UniProtKB-SubCell"/>
</dbReference>
<evidence type="ECO:0000256" key="4">
    <source>
        <dbReference type="SAM" id="MobiDB-lite"/>
    </source>
</evidence>
<evidence type="ECO:0000256" key="1">
    <source>
        <dbReference type="ARBA" id="ARBA00004613"/>
    </source>
</evidence>
<comment type="caution">
    <text evidence="6">The sequence shown here is derived from an EMBL/GenBank/DDBJ whole genome shotgun (WGS) entry which is preliminary data.</text>
</comment>
<organism evidence="6 7">
    <name type="scientific">Lolium multiflorum</name>
    <name type="common">Italian ryegrass</name>
    <name type="synonym">Lolium perenne subsp. multiflorum</name>
    <dbReference type="NCBI Taxonomy" id="4521"/>
    <lineage>
        <taxon>Eukaryota</taxon>
        <taxon>Viridiplantae</taxon>
        <taxon>Streptophyta</taxon>
        <taxon>Embryophyta</taxon>
        <taxon>Tracheophyta</taxon>
        <taxon>Spermatophyta</taxon>
        <taxon>Magnoliopsida</taxon>
        <taxon>Liliopsida</taxon>
        <taxon>Poales</taxon>
        <taxon>Poaceae</taxon>
        <taxon>BOP clade</taxon>
        <taxon>Pooideae</taxon>
        <taxon>Poodae</taxon>
        <taxon>Poeae</taxon>
        <taxon>Poeae Chloroplast Group 2 (Poeae type)</taxon>
        <taxon>Loliodinae</taxon>
        <taxon>Loliinae</taxon>
        <taxon>Lolium</taxon>
    </lineage>
</organism>
<evidence type="ECO:0000256" key="3">
    <source>
        <dbReference type="ARBA" id="ARBA00022525"/>
    </source>
</evidence>
<dbReference type="SMART" id="SM00837">
    <property type="entry name" value="DPBB_1"/>
    <property type="match status" value="1"/>
</dbReference>
<dbReference type="Pfam" id="PF03330">
    <property type="entry name" value="DPBB_1"/>
    <property type="match status" value="1"/>
</dbReference>
<evidence type="ECO:0000259" key="5">
    <source>
        <dbReference type="PROSITE" id="PS50842"/>
    </source>
</evidence>
<evidence type="ECO:0000313" key="7">
    <source>
        <dbReference type="Proteomes" id="UP001231189"/>
    </source>
</evidence>
<dbReference type="Gene3D" id="2.40.40.10">
    <property type="entry name" value="RlpA-like domain"/>
    <property type="match status" value="1"/>
</dbReference>
<evidence type="ECO:0000313" key="6">
    <source>
        <dbReference type="EMBL" id="KAK1606027.1"/>
    </source>
</evidence>
<feature type="domain" description="Expansin-like EG45" evidence="5">
    <location>
        <begin position="121"/>
        <end position="229"/>
    </location>
</feature>
<dbReference type="SUPFAM" id="SSF50685">
    <property type="entry name" value="Barwin-like endoglucanases"/>
    <property type="match status" value="1"/>
</dbReference>
<accession>A0AAD8QQY2</accession>
<dbReference type="PANTHER" id="PTHR31692">
    <property type="entry name" value="EXPANSIN-B3"/>
    <property type="match status" value="1"/>
</dbReference>
<dbReference type="PROSITE" id="PS50842">
    <property type="entry name" value="EXPANSIN_EG45"/>
    <property type="match status" value="1"/>
</dbReference>
<dbReference type="PANTHER" id="PTHR31692:SF56">
    <property type="entry name" value="EXPANSIN-B2-RELATED"/>
    <property type="match status" value="1"/>
</dbReference>
<comment type="subcellular location">
    <subcellularLocation>
        <location evidence="1">Secreted</location>
    </subcellularLocation>
</comment>
<feature type="region of interest" description="Disordered" evidence="4">
    <location>
        <begin position="266"/>
        <end position="304"/>
    </location>
</feature>
<name>A0AAD8QQY2_LOLMU</name>
<dbReference type="AlphaFoldDB" id="A0AAD8QQY2"/>
<dbReference type="PRINTS" id="PR00829">
    <property type="entry name" value="LOLP1ALLERGN"/>
</dbReference>
<dbReference type="CDD" id="cd22275">
    <property type="entry name" value="DPBB_EXPB_N"/>
    <property type="match status" value="1"/>
</dbReference>
<dbReference type="EMBL" id="JAUUTY010000007">
    <property type="protein sequence ID" value="KAK1606027.1"/>
    <property type="molecule type" value="Genomic_DNA"/>
</dbReference>